<protein>
    <submittedName>
        <fullName evidence="2">Uncharacterized protein</fullName>
    </submittedName>
</protein>
<evidence type="ECO:0000313" key="2">
    <source>
        <dbReference type="EMBL" id="RNF58701.1"/>
    </source>
</evidence>
<dbReference type="AlphaFoldDB" id="A0A3M8QST8"/>
<dbReference type="OrthoDB" id="5296715at2"/>
<sequence length="119" mass="13415">MLPVHRSQGLAATDPSSLEPAGPLWRRVPTRDENGAPLADFMMLVPRLKRRSAEQQRDVLARINRVLLSYQSSVVFAELNLRTNLLWVSIRPRLGLCLELPAAIHALVPEALLVAPYWR</sequence>
<organism evidence="2">
    <name type="scientific">Acidithiobacillus sulfuriphilus</name>
    <dbReference type="NCBI Taxonomy" id="1867749"/>
    <lineage>
        <taxon>Bacteria</taxon>
        <taxon>Pseudomonadati</taxon>
        <taxon>Pseudomonadota</taxon>
        <taxon>Acidithiobacillia</taxon>
        <taxon>Acidithiobacillales</taxon>
        <taxon>Acidithiobacillaceae</taxon>
        <taxon>Acidithiobacillus</taxon>
    </lineage>
</organism>
<reference evidence="2" key="1">
    <citation type="submission" date="2018-10" db="EMBL/GenBank/DDBJ databases">
        <title>Acidithiobacillus sulfuriphilus sp. nov.: an extremely acidophilic sulfur-oxidizing chemolithotroph isolated from a neutral pH environment.</title>
        <authorList>
            <person name="Falagan C."/>
            <person name="Moya-Beltran A."/>
            <person name="Quatrini R."/>
            <person name="Johnson D.B."/>
        </authorList>
    </citation>
    <scope>NUCLEOTIDE SEQUENCE [LARGE SCALE GENOMIC DNA]</scope>
    <source>
        <strain evidence="2">CJ-2</strain>
    </source>
</reference>
<feature type="region of interest" description="Disordered" evidence="1">
    <location>
        <begin position="1"/>
        <end position="31"/>
    </location>
</feature>
<comment type="caution">
    <text evidence="2">The sequence shown here is derived from an EMBL/GenBank/DDBJ whole genome shotgun (WGS) entry which is preliminary data.</text>
</comment>
<dbReference type="EMBL" id="RIZI01000190">
    <property type="protein sequence ID" value="RNF58701.1"/>
    <property type="molecule type" value="Genomic_DNA"/>
</dbReference>
<proteinExistence type="predicted"/>
<evidence type="ECO:0000256" key="1">
    <source>
        <dbReference type="SAM" id="MobiDB-lite"/>
    </source>
</evidence>
<gene>
    <name evidence="2" type="ORF">EC580_12685</name>
</gene>
<accession>A0A3M8QST8</accession>
<dbReference type="RefSeq" id="WP_123105614.1">
    <property type="nucleotide sequence ID" value="NZ_CP127527.1"/>
</dbReference>
<name>A0A3M8QST8_9PROT</name>